<evidence type="ECO:0008006" key="5">
    <source>
        <dbReference type="Google" id="ProtNLM"/>
    </source>
</evidence>
<dbReference type="RefSeq" id="XP_033665579.1">
    <property type="nucleotide sequence ID" value="XM_033813312.1"/>
</dbReference>
<feature type="signal peptide" evidence="2">
    <location>
        <begin position="1"/>
        <end position="20"/>
    </location>
</feature>
<sequence length="274" mass="29867">MLSNLVLLSCVGISLHGVLANALQRSIGNPTDPKIQNVVHECLNTDPLSGFGYHRCPHLLRCALDNLPSDITAGMQSGANIASLLPTILALIGASPLELVRLAFTSPLRAVATCVFAIGLPSAGLFRQLQTHLPHLATDNPDQPEKREWRIPVVRTRVAGRIRTLRTIAIDLVILALAGVMLWRNVVIGLQSMVTWRYHVQSRSTGPSKNAVGFVVTSISPSNAKAERRNPWPRTQVTGTTNRSDSSRVWPSSGHGHHRADAFQKFMGLVRSSY</sequence>
<protein>
    <recommendedName>
        <fullName evidence="5">Solute carrier family 40 protein</fullName>
    </recommendedName>
</protein>
<evidence type="ECO:0000313" key="3">
    <source>
        <dbReference type="EMBL" id="KAF2164690.1"/>
    </source>
</evidence>
<organism evidence="3 4">
    <name type="scientific">Zasmidium cellare ATCC 36951</name>
    <dbReference type="NCBI Taxonomy" id="1080233"/>
    <lineage>
        <taxon>Eukaryota</taxon>
        <taxon>Fungi</taxon>
        <taxon>Dikarya</taxon>
        <taxon>Ascomycota</taxon>
        <taxon>Pezizomycotina</taxon>
        <taxon>Dothideomycetes</taxon>
        <taxon>Dothideomycetidae</taxon>
        <taxon>Mycosphaerellales</taxon>
        <taxon>Mycosphaerellaceae</taxon>
        <taxon>Zasmidium</taxon>
    </lineage>
</organism>
<evidence type="ECO:0000313" key="4">
    <source>
        <dbReference type="Proteomes" id="UP000799537"/>
    </source>
</evidence>
<proteinExistence type="predicted"/>
<gene>
    <name evidence="3" type="ORF">M409DRAFT_56501</name>
</gene>
<dbReference type="Proteomes" id="UP000799537">
    <property type="component" value="Unassembled WGS sequence"/>
</dbReference>
<dbReference type="GeneID" id="54566584"/>
<evidence type="ECO:0000256" key="2">
    <source>
        <dbReference type="SAM" id="SignalP"/>
    </source>
</evidence>
<keyword evidence="4" id="KW-1185">Reference proteome</keyword>
<name>A0A6A6CEM7_ZASCE</name>
<keyword evidence="2" id="KW-0732">Signal</keyword>
<feature type="chain" id="PRO_5025536823" description="Solute carrier family 40 protein" evidence="2">
    <location>
        <begin position="21"/>
        <end position="274"/>
    </location>
</feature>
<feature type="region of interest" description="Disordered" evidence="1">
    <location>
        <begin position="225"/>
        <end position="257"/>
    </location>
</feature>
<reference evidence="3" key="1">
    <citation type="journal article" date="2020" name="Stud. Mycol.">
        <title>101 Dothideomycetes genomes: a test case for predicting lifestyles and emergence of pathogens.</title>
        <authorList>
            <person name="Haridas S."/>
            <person name="Albert R."/>
            <person name="Binder M."/>
            <person name="Bloem J."/>
            <person name="Labutti K."/>
            <person name="Salamov A."/>
            <person name="Andreopoulos B."/>
            <person name="Baker S."/>
            <person name="Barry K."/>
            <person name="Bills G."/>
            <person name="Bluhm B."/>
            <person name="Cannon C."/>
            <person name="Castanera R."/>
            <person name="Culley D."/>
            <person name="Daum C."/>
            <person name="Ezra D."/>
            <person name="Gonzalez J."/>
            <person name="Henrissat B."/>
            <person name="Kuo A."/>
            <person name="Liang C."/>
            <person name="Lipzen A."/>
            <person name="Lutzoni F."/>
            <person name="Magnuson J."/>
            <person name="Mondo S."/>
            <person name="Nolan M."/>
            <person name="Ohm R."/>
            <person name="Pangilinan J."/>
            <person name="Park H.-J."/>
            <person name="Ramirez L."/>
            <person name="Alfaro M."/>
            <person name="Sun H."/>
            <person name="Tritt A."/>
            <person name="Yoshinaga Y."/>
            <person name="Zwiers L.-H."/>
            <person name="Turgeon B."/>
            <person name="Goodwin S."/>
            <person name="Spatafora J."/>
            <person name="Crous P."/>
            <person name="Grigoriev I."/>
        </authorList>
    </citation>
    <scope>NUCLEOTIDE SEQUENCE</scope>
    <source>
        <strain evidence="3">ATCC 36951</strain>
    </source>
</reference>
<dbReference type="OrthoDB" id="3919737at2759"/>
<dbReference type="EMBL" id="ML993603">
    <property type="protein sequence ID" value="KAF2164690.1"/>
    <property type="molecule type" value="Genomic_DNA"/>
</dbReference>
<accession>A0A6A6CEM7</accession>
<evidence type="ECO:0000256" key="1">
    <source>
        <dbReference type="SAM" id="MobiDB-lite"/>
    </source>
</evidence>
<dbReference type="AlphaFoldDB" id="A0A6A6CEM7"/>
<feature type="compositionally biased region" description="Polar residues" evidence="1">
    <location>
        <begin position="233"/>
        <end position="250"/>
    </location>
</feature>